<dbReference type="STRING" id="1314782.A0A165RW19"/>
<proteinExistence type="inferred from homology"/>
<name>A0A165RW19_9AGAM</name>
<dbReference type="Proteomes" id="UP000076761">
    <property type="component" value="Unassembled WGS sequence"/>
</dbReference>
<sequence length="240" mass="26896">MQVKALVFDVFGTVVDWRGTVSRILAESNELSEDWIAFAEEWRAGYSTRTVQTAQTGQGTLNVDTMHREILDEMLSSPRWSHLGKTWDEDKRAEMNLAWHKLDGWRDSSEGLYELKKRFIIATLSNGNVRLLVDMAKHANLPWDTVFSGELLGSYKPNPKTYLGAAHHLALPPSEVAMVAAHIKDLRAAASFGLKTIYVRRPTEDSAEERAAVKTKEEGGEVDLVVDSFLDIIPAIDGRK</sequence>
<dbReference type="InterPro" id="IPR023198">
    <property type="entry name" value="PGP-like_dom2"/>
</dbReference>
<dbReference type="SUPFAM" id="SSF56784">
    <property type="entry name" value="HAD-like"/>
    <property type="match status" value="1"/>
</dbReference>
<dbReference type="OrthoDB" id="2363873at2759"/>
<protein>
    <submittedName>
        <fullName evidence="3">Haloacid dehalogenase</fullName>
    </submittedName>
</protein>
<keyword evidence="4" id="KW-1185">Reference proteome</keyword>
<dbReference type="PANTHER" id="PTHR43316:SF3">
    <property type="entry name" value="HALOACID DEHALOGENASE, TYPE II (AFU_ORTHOLOGUE AFUA_2G07750)-RELATED"/>
    <property type="match status" value="1"/>
</dbReference>
<dbReference type="SFLD" id="SFLDG01129">
    <property type="entry name" value="C1.5:_HAD__Beta-PGM__Phosphata"/>
    <property type="match status" value="1"/>
</dbReference>
<dbReference type="SFLD" id="SFLDS00003">
    <property type="entry name" value="Haloacid_Dehalogenase"/>
    <property type="match status" value="1"/>
</dbReference>
<dbReference type="GO" id="GO:0019120">
    <property type="term" value="F:hydrolase activity, acting on acid halide bonds, in C-halide compounds"/>
    <property type="evidence" value="ECO:0007669"/>
    <property type="project" value="InterPro"/>
</dbReference>
<evidence type="ECO:0000256" key="2">
    <source>
        <dbReference type="ARBA" id="ARBA00022801"/>
    </source>
</evidence>
<evidence type="ECO:0000313" key="3">
    <source>
        <dbReference type="EMBL" id="KZT24342.1"/>
    </source>
</evidence>
<accession>A0A165RW19</accession>
<dbReference type="InterPro" id="IPR051540">
    <property type="entry name" value="S-2-haloacid_dehalogenase"/>
</dbReference>
<dbReference type="InterPro" id="IPR036412">
    <property type="entry name" value="HAD-like_sf"/>
</dbReference>
<dbReference type="NCBIfam" id="TIGR01493">
    <property type="entry name" value="HAD-SF-IA-v2"/>
    <property type="match status" value="1"/>
</dbReference>
<dbReference type="PANTHER" id="PTHR43316">
    <property type="entry name" value="HYDROLASE, HALOACID DELAHOGENASE-RELATED"/>
    <property type="match status" value="1"/>
</dbReference>
<evidence type="ECO:0000256" key="1">
    <source>
        <dbReference type="ARBA" id="ARBA00008106"/>
    </source>
</evidence>
<dbReference type="InParanoid" id="A0A165RW19"/>
<dbReference type="Gene3D" id="3.40.50.1000">
    <property type="entry name" value="HAD superfamily/HAD-like"/>
    <property type="match status" value="1"/>
</dbReference>
<dbReference type="Gene3D" id="1.10.150.240">
    <property type="entry name" value="Putative phosphatase, domain 2"/>
    <property type="match status" value="1"/>
</dbReference>
<dbReference type="Pfam" id="PF00702">
    <property type="entry name" value="Hydrolase"/>
    <property type="match status" value="1"/>
</dbReference>
<dbReference type="InterPro" id="IPR006439">
    <property type="entry name" value="HAD-SF_hydro_IA"/>
</dbReference>
<dbReference type="PRINTS" id="PR00413">
    <property type="entry name" value="HADHALOGNASE"/>
</dbReference>
<gene>
    <name evidence="3" type="ORF">NEOLEDRAFT_1135132</name>
</gene>
<reference evidence="3 4" key="1">
    <citation type="journal article" date="2016" name="Mol. Biol. Evol.">
        <title>Comparative Genomics of Early-Diverging Mushroom-Forming Fungi Provides Insights into the Origins of Lignocellulose Decay Capabilities.</title>
        <authorList>
            <person name="Nagy L.G."/>
            <person name="Riley R."/>
            <person name="Tritt A."/>
            <person name="Adam C."/>
            <person name="Daum C."/>
            <person name="Floudas D."/>
            <person name="Sun H."/>
            <person name="Yadav J.S."/>
            <person name="Pangilinan J."/>
            <person name="Larsson K.H."/>
            <person name="Matsuura K."/>
            <person name="Barry K."/>
            <person name="Labutti K."/>
            <person name="Kuo R."/>
            <person name="Ohm R.A."/>
            <person name="Bhattacharya S.S."/>
            <person name="Shirouzu T."/>
            <person name="Yoshinaga Y."/>
            <person name="Martin F.M."/>
            <person name="Grigoriev I.V."/>
            <person name="Hibbett D.S."/>
        </authorList>
    </citation>
    <scope>NUCLEOTIDE SEQUENCE [LARGE SCALE GENOMIC DNA]</scope>
    <source>
        <strain evidence="3 4">HHB14362 ss-1</strain>
    </source>
</reference>
<dbReference type="GO" id="GO:0016791">
    <property type="term" value="F:phosphatase activity"/>
    <property type="evidence" value="ECO:0007669"/>
    <property type="project" value="UniProtKB-ARBA"/>
</dbReference>
<evidence type="ECO:0000313" key="4">
    <source>
        <dbReference type="Proteomes" id="UP000076761"/>
    </source>
</evidence>
<comment type="similarity">
    <text evidence="1">Belongs to the HAD-like hydrolase superfamily. S-2-haloalkanoic acid dehalogenase family.</text>
</comment>
<dbReference type="EMBL" id="KV425578">
    <property type="protein sequence ID" value="KZT24342.1"/>
    <property type="molecule type" value="Genomic_DNA"/>
</dbReference>
<dbReference type="AlphaFoldDB" id="A0A165RW19"/>
<dbReference type="NCBIfam" id="TIGR01428">
    <property type="entry name" value="HAD_type_II"/>
    <property type="match status" value="1"/>
</dbReference>
<keyword evidence="2" id="KW-0378">Hydrolase</keyword>
<organism evidence="3 4">
    <name type="scientific">Neolentinus lepideus HHB14362 ss-1</name>
    <dbReference type="NCBI Taxonomy" id="1314782"/>
    <lineage>
        <taxon>Eukaryota</taxon>
        <taxon>Fungi</taxon>
        <taxon>Dikarya</taxon>
        <taxon>Basidiomycota</taxon>
        <taxon>Agaricomycotina</taxon>
        <taxon>Agaricomycetes</taxon>
        <taxon>Gloeophyllales</taxon>
        <taxon>Gloeophyllaceae</taxon>
        <taxon>Neolentinus</taxon>
    </lineage>
</organism>
<dbReference type="InterPro" id="IPR023214">
    <property type="entry name" value="HAD_sf"/>
</dbReference>
<dbReference type="InterPro" id="IPR006328">
    <property type="entry name" value="2-HAD"/>
</dbReference>